<keyword evidence="3" id="KW-1185">Reference proteome</keyword>
<dbReference type="Proteomes" id="UP001056384">
    <property type="component" value="Chromosome 5"/>
</dbReference>
<protein>
    <submittedName>
        <fullName evidence="2">Uncharacterized protein</fullName>
    </submittedName>
</protein>
<accession>A0A9Q9ELQ5</accession>
<feature type="region of interest" description="Disordered" evidence="1">
    <location>
        <begin position="55"/>
        <end position="75"/>
    </location>
</feature>
<dbReference type="AlphaFoldDB" id="A0A9Q9ELQ5"/>
<evidence type="ECO:0000256" key="1">
    <source>
        <dbReference type="SAM" id="MobiDB-lite"/>
    </source>
</evidence>
<proteinExistence type="predicted"/>
<evidence type="ECO:0000313" key="3">
    <source>
        <dbReference type="Proteomes" id="UP001056384"/>
    </source>
</evidence>
<dbReference type="EMBL" id="CP099422">
    <property type="protein sequence ID" value="USW53673.1"/>
    <property type="molecule type" value="Genomic_DNA"/>
</dbReference>
<sequence length="75" mass="8567">MVSSTFLSMMKGMTPSGAFGFYAAICEVSGLTLEEINEVFKHGFGVRYARQLRKDRREEVQERPRTQEKRVALGH</sequence>
<organism evidence="2 3">
    <name type="scientific">Septoria linicola</name>
    <dbReference type="NCBI Taxonomy" id="215465"/>
    <lineage>
        <taxon>Eukaryota</taxon>
        <taxon>Fungi</taxon>
        <taxon>Dikarya</taxon>
        <taxon>Ascomycota</taxon>
        <taxon>Pezizomycotina</taxon>
        <taxon>Dothideomycetes</taxon>
        <taxon>Dothideomycetidae</taxon>
        <taxon>Mycosphaerellales</taxon>
        <taxon>Mycosphaerellaceae</taxon>
        <taxon>Septoria</taxon>
    </lineage>
</organism>
<evidence type="ECO:0000313" key="2">
    <source>
        <dbReference type="EMBL" id="USW53673.1"/>
    </source>
</evidence>
<name>A0A9Q9ELQ5_9PEZI</name>
<gene>
    <name evidence="2" type="ORF">Slin15195_G069920</name>
</gene>
<reference evidence="2" key="1">
    <citation type="submission" date="2022-06" db="EMBL/GenBank/DDBJ databases">
        <title>Complete genome sequences of two strains of the flax pathogen Septoria linicola.</title>
        <authorList>
            <person name="Lapalu N."/>
            <person name="Simon A."/>
            <person name="Demenou B."/>
            <person name="Paumier D."/>
            <person name="Guillot M.-P."/>
            <person name="Gout L."/>
            <person name="Valade R."/>
        </authorList>
    </citation>
    <scope>NUCLEOTIDE SEQUENCE</scope>
    <source>
        <strain evidence="2">SE15195</strain>
    </source>
</reference>